<protein>
    <recommendedName>
        <fullName evidence="4">Nucleoporin Nup120/160 beta-propeller domain-containing protein</fullName>
    </recommendedName>
</protein>
<dbReference type="InterPro" id="IPR021717">
    <property type="entry name" value="Nucleoporin_Nup160"/>
</dbReference>
<dbReference type="GO" id="GO:0017056">
    <property type="term" value="F:structural constituent of nuclear pore"/>
    <property type="evidence" value="ECO:0007669"/>
    <property type="project" value="TreeGrafter"/>
</dbReference>
<comment type="subcellular location">
    <subcellularLocation>
        <location evidence="1">Nucleus</location>
    </subcellularLocation>
</comment>
<evidence type="ECO:0000256" key="3">
    <source>
        <dbReference type="ARBA" id="ARBA00023242"/>
    </source>
</evidence>
<dbReference type="PANTHER" id="PTHR21286">
    <property type="entry name" value="NUCLEAR PORE COMPLEX PROTEIN NUP160"/>
    <property type="match status" value="1"/>
</dbReference>
<keyword evidence="2" id="KW-0813">Transport</keyword>
<accession>A0A2N9HAD5</accession>
<evidence type="ECO:0000256" key="1">
    <source>
        <dbReference type="ARBA" id="ARBA00004123"/>
    </source>
</evidence>
<evidence type="ECO:0000313" key="5">
    <source>
        <dbReference type="EMBL" id="SPD08885.1"/>
    </source>
</evidence>
<feature type="domain" description="Nucleoporin Nup120/160 beta-propeller" evidence="4">
    <location>
        <begin position="57"/>
        <end position="214"/>
    </location>
</feature>
<dbReference type="EMBL" id="OIVN01003112">
    <property type="protein sequence ID" value="SPD08885.1"/>
    <property type="molecule type" value="Genomic_DNA"/>
</dbReference>
<gene>
    <name evidence="5" type="ORF">FSB_LOCUS36767</name>
</gene>
<dbReference type="GO" id="GO:0005643">
    <property type="term" value="C:nuclear pore"/>
    <property type="evidence" value="ECO:0007669"/>
    <property type="project" value="UniProtKB-ARBA"/>
</dbReference>
<keyword evidence="3" id="KW-0539">Nucleus</keyword>
<reference evidence="5" key="1">
    <citation type="submission" date="2018-02" db="EMBL/GenBank/DDBJ databases">
        <authorList>
            <person name="Cohen D.B."/>
            <person name="Kent A.D."/>
        </authorList>
    </citation>
    <scope>NUCLEOTIDE SEQUENCE</scope>
</reference>
<dbReference type="InterPro" id="IPR059141">
    <property type="entry name" value="Beta-prop_Nup120_160"/>
</dbReference>
<sequence length="354" mass="39366">MGTRSTLVGMEVPIIGTDSIKWIDLFLSSSLPSSPPFAPHTEHDFAASSSLNQDHHLIWRIHKTLPHALELLDISSTTKEFLPSIGLRITFPDALSPFVSVCVVERRYPYLLYALTVSGVAYVLKLRNISSYVNASNSAFPPDEVLEFDIRACSNQHGPITAVAATAGCFVAGFSDGSVSCFQLGSLLDQNAPGFVHELRDDSGMGRLWGFMSRFGTEREAFWILVIESKYGSLQGGWCMSRGHTISVYGRTLGRNGEASRFLSFEVGDDTFVNFWYALWCGDLTLKAAYLELFRIARNKDALVADHIQYLIDAVHWFLHFTCPLQDWERTTVVGQEMDGASYFNGLDGCNTYP</sequence>
<dbReference type="Pfam" id="PF11715">
    <property type="entry name" value="Beta-prop_Nup120_160"/>
    <property type="match status" value="1"/>
</dbReference>
<evidence type="ECO:0000259" key="4">
    <source>
        <dbReference type="Pfam" id="PF11715"/>
    </source>
</evidence>
<name>A0A2N9HAD5_FAGSY</name>
<organism evidence="5">
    <name type="scientific">Fagus sylvatica</name>
    <name type="common">Beechnut</name>
    <dbReference type="NCBI Taxonomy" id="28930"/>
    <lineage>
        <taxon>Eukaryota</taxon>
        <taxon>Viridiplantae</taxon>
        <taxon>Streptophyta</taxon>
        <taxon>Embryophyta</taxon>
        <taxon>Tracheophyta</taxon>
        <taxon>Spermatophyta</taxon>
        <taxon>Magnoliopsida</taxon>
        <taxon>eudicotyledons</taxon>
        <taxon>Gunneridae</taxon>
        <taxon>Pentapetalae</taxon>
        <taxon>rosids</taxon>
        <taxon>fabids</taxon>
        <taxon>Fagales</taxon>
        <taxon>Fagaceae</taxon>
        <taxon>Fagus</taxon>
    </lineage>
</organism>
<dbReference type="PANTHER" id="PTHR21286:SF0">
    <property type="entry name" value="NUCLEAR PORE COMPLEX PROTEIN NUP160"/>
    <property type="match status" value="1"/>
</dbReference>
<proteinExistence type="predicted"/>
<evidence type="ECO:0000256" key="2">
    <source>
        <dbReference type="ARBA" id="ARBA00022448"/>
    </source>
</evidence>
<dbReference type="AlphaFoldDB" id="A0A2N9HAD5"/>